<sequence length="27" mass="3085">MLNLAVTLRVVYDLRPSTRPSEVQGRL</sequence>
<comment type="caution">
    <text evidence="1">The sequence shown here is derived from an EMBL/GenBank/DDBJ whole genome shotgun (WGS) entry which is preliminary data.</text>
</comment>
<reference evidence="2" key="1">
    <citation type="journal article" date="2017" name="Nat. Microbiol.">
        <title>Global analysis of biosynthetic gene clusters reveals vast potential of secondary metabolite production in Penicillium species.</title>
        <authorList>
            <person name="Nielsen J.C."/>
            <person name="Grijseels S."/>
            <person name="Prigent S."/>
            <person name="Ji B."/>
            <person name="Dainat J."/>
            <person name="Nielsen K.F."/>
            <person name="Frisvad J.C."/>
            <person name="Workman M."/>
            <person name="Nielsen J."/>
        </authorList>
    </citation>
    <scope>NUCLEOTIDE SEQUENCE [LARGE SCALE GENOMIC DNA]</scope>
    <source>
        <strain evidence="2">IBT 4502</strain>
    </source>
</reference>
<proteinExistence type="predicted"/>
<accession>A0A1V6N6G3</accession>
<dbReference type="Proteomes" id="UP000191408">
    <property type="component" value="Unassembled WGS sequence"/>
</dbReference>
<gene>
    <name evidence="1" type="ORF">PENPOL_c029G08927</name>
</gene>
<organism evidence="1 2">
    <name type="scientific">Penicillium polonicum</name>
    <dbReference type="NCBI Taxonomy" id="60169"/>
    <lineage>
        <taxon>Eukaryota</taxon>
        <taxon>Fungi</taxon>
        <taxon>Dikarya</taxon>
        <taxon>Ascomycota</taxon>
        <taxon>Pezizomycotina</taxon>
        <taxon>Eurotiomycetes</taxon>
        <taxon>Eurotiomycetidae</taxon>
        <taxon>Eurotiales</taxon>
        <taxon>Aspergillaceae</taxon>
        <taxon>Penicillium</taxon>
    </lineage>
</organism>
<evidence type="ECO:0000313" key="2">
    <source>
        <dbReference type="Proteomes" id="UP000191408"/>
    </source>
</evidence>
<protein>
    <submittedName>
        <fullName evidence="1">Uncharacterized protein</fullName>
    </submittedName>
</protein>
<keyword evidence="2" id="KW-1185">Reference proteome</keyword>
<evidence type="ECO:0000313" key="1">
    <source>
        <dbReference type="EMBL" id="OQD60066.1"/>
    </source>
</evidence>
<name>A0A1V6N6G3_PENPO</name>
<dbReference type="AlphaFoldDB" id="A0A1V6N6G3"/>
<dbReference type="EMBL" id="MDYM01000029">
    <property type="protein sequence ID" value="OQD60066.1"/>
    <property type="molecule type" value="Genomic_DNA"/>
</dbReference>